<gene>
    <name evidence="4" type="ORF">CVT24_012516</name>
</gene>
<comment type="caution">
    <text evidence="4">The sequence shown here is derived from an EMBL/GenBank/DDBJ whole genome shotgun (WGS) entry which is preliminary data.</text>
</comment>
<dbReference type="STRING" id="181874.A0A409YK19"/>
<dbReference type="OrthoDB" id="194358at2759"/>
<evidence type="ECO:0000313" key="5">
    <source>
        <dbReference type="Proteomes" id="UP000284842"/>
    </source>
</evidence>
<proteinExistence type="predicted"/>
<dbReference type="PANTHER" id="PTHR24171">
    <property type="entry name" value="ANKYRIN REPEAT DOMAIN-CONTAINING PROTEIN 39-RELATED"/>
    <property type="match status" value="1"/>
</dbReference>
<protein>
    <submittedName>
        <fullName evidence="4">Uncharacterized protein</fullName>
    </submittedName>
</protein>
<keyword evidence="5" id="KW-1185">Reference proteome</keyword>
<dbReference type="GO" id="GO:0085020">
    <property type="term" value="P:protein K6-linked ubiquitination"/>
    <property type="evidence" value="ECO:0007669"/>
    <property type="project" value="TreeGrafter"/>
</dbReference>
<dbReference type="PROSITE" id="PS50297">
    <property type="entry name" value="ANK_REP_REGION"/>
    <property type="match status" value="1"/>
</dbReference>
<dbReference type="PROSITE" id="PS50088">
    <property type="entry name" value="ANK_REPEAT"/>
    <property type="match status" value="2"/>
</dbReference>
<dbReference type="EMBL" id="NHTK01001069">
    <property type="protein sequence ID" value="PPR03391.1"/>
    <property type="molecule type" value="Genomic_DNA"/>
</dbReference>
<accession>A0A409YK19</accession>
<dbReference type="Proteomes" id="UP000284842">
    <property type="component" value="Unassembled WGS sequence"/>
</dbReference>
<dbReference type="Gene3D" id="1.25.40.20">
    <property type="entry name" value="Ankyrin repeat-containing domain"/>
    <property type="match status" value="1"/>
</dbReference>
<keyword evidence="1" id="KW-0677">Repeat</keyword>
<dbReference type="SMART" id="SM00248">
    <property type="entry name" value="ANK"/>
    <property type="match status" value="3"/>
</dbReference>
<feature type="repeat" description="ANK" evidence="3">
    <location>
        <begin position="369"/>
        <end position="402"/>
    </location>
</feature>
<dbReference type="GO" id="GO:0004842">
    <property type="term" value="F:ubiquitin-protein transferase activity"/>
    <property type="evidence" value="ECO:0007669"/>
    <property type="project" value="TreeGrafter"/>
</dbReference>
<evidence type="ECO:0000313" key="4">
    <source>
        <dbReference type="EMBL" id="PPR03391.1"/>
    </source>
</evidence>
<reference evidence="4 5" key="1">
    <citation type="journal article" date="2018" name="Evol. Lett.">
        <title>Horizontal gene cluster transfer increased hallucinogenic mushroom diversity.</title>
        <authorList>
            <person name="Reynolds H.T."/>
            <person name="Vijayakumar V."/>
            <person name="Gluck-Thaler E."/>
            <person name="Korotkin H.B."/>
            <person name="Matheny P.B."/>
            <person name="Slot J.C."/>
        </authorList>
    </citation>
    <scope>NUCLEOTIDE SEQUENCE [LARGE SCALE GENOMIC DNA]</scope>
    <source>
        <strain evidence="4 5">2629</strain>
    </source>
</reference>
<dbReference type="AlphaFoldDB" id="A0A409YK19"/>
<dbReference type="Pfam" id="PF00023">
    <property type="entry name" value="Ank"/>
    <property type="match status" value="1"/>
</dbReference>
<sequence length="586" mass="64426">MRYSELQKLAHRLTVTASVFSPDKKLIHCIETKNSSLISKHWNGKSFINETIIVNDVRQHSSAAYVLSSGIETVVYIDTSSRLRVLDFNDGRNKWIENPHISNQYQVHPSGTVTACLNELGSVVVFFQKEEDILAHVTIDNPTSIQQIHLRSLIGSPLWAGFIRGSIYVFYISEPDHRLKFVKQKSVTSSWEVKSWSQQSFDRTPRSIIVAPNARSSRLRCEGYVLTADMVILHVAADGEWSRLGRIDSTGTFVSEQSVDMVCIESQNNTLTEQRLGLLFANDPSVIDQVGGPLSVTPLAAACWSGSIEAVHILLDNPYRLADPNAISTKGRTALYYAVSHCPPAHRYEIVRALLDAGADVDHCSQEDGDNTPLMIAVADTGDKKVIRELLERGASLTKTNLRGQTAWMLAAGTDFQKELQPRVLDQPDDAEGGHSVRKEVIDVLVAFWLLVMAYFNNQFVRDIERRVLIQLEANGVITGEDELAEDEGFEEGEPGETFVDAIESAPRAVSIVSDVASTGAQAGDADEGSVSRLSVVFEEGSARGSMICGEEVNGVAPAIRTQVPVSYVKSPRESRARVSLTPCAI</sequence>
<evidence type="ECO:0000256" key="2">
    <source>
        <dbReference type="ARBA" id="ARBA00023043"/>
    </source>
</evidence>
<dbReference type="InterPro" id="IPR036770">
    <property type="entry name" value="Ankyrin_rpt-contain_sf"/>
</dbReference>
<dbReference type="Pfam" id="PF12796">
    <property type="entry name" value="Ank_2"/>
    <property type="match status" value="1"/>
</dbReference>
<dbReference type="PANTHER" id="PTHR24171:SF8">
    <property type="entry name" value="BRCA1-ASSOCIATED RING DOMAIN PROTEIN 1"/>
    <property type="match status" value="1"/>
</dbReference>
<evidence type="ECO:0000256" key="1">
    <source>
        <dbReference type="ARBA" id="ARBA00022737"/>
    </source>
</evidence>
<dbReference type="SUPFAM" id="SSF48403">
    <property type="entry name" value="Ankyrin repeat"/>
    <property type="match status" value="1"/>
</dbReference>
<organism evidence="4 5">
    <name type="scientific">Panaeolus cyanescens</name>
    <dbReference type="NCBI Taxonomy" id="181874"/>
    <lineage>
        <taxon>Eukaryota</taxon>
        <taxon>Fungi</taxon>
        <taxon>Dikarya</taxon>
        <taxon>Basidiomycota</taxon>
        <taxon>Agaricomycotina</taxon>
        <taxon>Agaricomycetes</taxon>
        <taxon>Agaricomycetidae</taxon>
        <taxon>Agaricales</taxon>
        <taxon>Agaricineae</taxon>
        <taxon>Galeropsidaceae</taxon>
        <taxon>Panaeolus</taxon>
    </lineage>
</organism>
<feature type="repeat" description="ANK" evidence="3">
    <location>
        <begin position="330"/>
        <end position="366"/>
    </location>
</feature>
<keyword evidence="2 3" id="KW-0040">ANK repeat</keyword>
<evidence type="ECO:0000256" key="3">
    <source>
        <dbReference type="PROSITE-ProRule" id="PRU00023"/>
    </source>
</evidence>
<dbReference type="InParanoid" id="A0A409YK19"/>
<name>A0A409YK19_9AGAR</name>
<dbReference type="Gene3D" id="2.120.10.70">
    <property type="entry name" value="Fucose-specific lectin"/>
    <property type="match status" value="1"/>
</dbReference>
<dbReference type="SUPFAM" id="SSF89372">
    <property type="entry name" value="Fucose-specific lectin"/>
    <property type="match status" value="1"/>
</dbReference>
<dbReference type="InterPro" id="IPR002110">
    <property type="entry name" value="Ankyrin_rpt"/>
</dbReference>